<evidence type="ECO:0000256" key="2">
    <source>
        <dbReference type="ARBA" id="ARBA00022448"/>
    </source>
</evidence>
<feature type="transmembrane region" description="Helical" evidence="6">
    <location>
        <begin position="243"/>
        <end position="266"/>
    </location>
</feature>
<comment type="subcellular location">
    <subcellularLocation>
        <location evidence="1">Cell membrane</location>
        <topology evidence="1">Multi-pass membrane protein</topology>
    </subcellularLocation>
</comment>
<dbReference type="EMBL" id="JABBYC010000065">
    <property type="protein sequence ID" value="MBL0888587.1"/>
    <property type="molecule type" value="Genomic_DNA"/>
</dbReference>
<name>A0ABS1LSW8_9MICO</name>
<protein>
    <submittedName>
        <fullName evidence="8">MFS transporter</fullName>
    </submittedName>
</protein>
<keyword evidence="4 6" id="KW-1133">Transmembrane helix</keyword>
<evidence type="ECO:0000259" key="7">
    <source>
        <dbReference type="PROSITE" id="PS50850"/>
    </source>
</evidence>
<keyword evidence="3 6" id="KW-0812">Transmembrane</keyword>
<feature type="transmembrane region" description="Helical" evidence="6">
    <location>
        <begin position="57"/>
        <end position="76"/>
    </location>
</feature>
<evidence type="ECO:0000256" key="1">
    <source>
        <dbReference type="ARBA" id="ARBA00004651"/>
    </source>
</evidence>
<reference evidence="8 9" key="1">
    <citation type="journal article" date="2021" name="Arch. Microbiol.">
        <title>Myceligenerans indicum sp. nov., an actinobacterium isolated from mangrove sediment of Sundarbans, India.</title>
        <authorList>
            <person name="Asha K."/>
            <person name="Bhadury P."/>
        </authorList>
    </citation>
    <scope>NUCLEOTIDE SEQUENCE [LARGE SCALE GENOMIC DNA]</scope>
    <source>
        <strain evidence="8 9">I2</strain>
    </source>
</reference>
<dbReference type="InterPro" id="IPR020846">
    <property type="entry name" value="MFS_dom"/>
</dbReference>
<dbReference type="PROSITE" id="PS50850">
    <property type="entry name" value="MFS"/>
    <property type="match status" value="1"/>
</dbReference>
<dbReference type="PANTHER" id="PTHR42718:SF9">
    <property type="entry name" value="MAJOR FACILITATOR SUPERFAMILY MULTIDRUG TRANSPORTER MFSC"/>
    <property type="match status" value="1"/>
</dbReference>
<sequence length="424" mass="42146">MVLLDTTVLAVAAPDLMADLHTDVVGVGWATTSYTMFLAAALVLAGALTDRLGPARVFLGGVTGFGVVSLACAAAPGLPALLAARAALGLLAAAIIPSSMSLLVRLYPDPARRTRAISIWAAVSGAAMAAGPVIGGLLIEPFGWRAVFVVNAPPAAVVVLLCVRRLPVAATPRPVSFVPHLLLVAALAAGTLALSAAGRMHGVVAGAGAGAALLLGVLTLVADRRSAAPIVPAALRRNAPARAAFAWGAVVNHALATVLFVVPLTLHQDAPAVGISLLPMTVLVALNPLATGRIVARFGPLVPIRRGLLAFAAGLLVTAAALAGVAQPVLLPLGLLCCGLGVSWTLPPLVGYAVSQVDGTVAGAAGGILNAARQAGATCGVAVAGAVLALEPDGGRWSSIPLLGSAGLCLVGLVIARRQRHPGV</sequence>
<dbReference type="InterPro" id="IPR011701">
    <property type="entry name" value="MFS"/>
</dbReference>
<keyword evidence="2" id="KW-0813">Transport</keyword>
<keyword evidence="5 6" id="KW-0472">Membrane</keyword>
<dbReference type="Gene3D" id="1.20.1720.10">
    <property type="entry name" value="Multidrug resistance protein D"/>
    <property type="match status" value="1"/>
</dbReference>
<feature type="transmembrane region" description="Helical" evidence="6">
    <location>
        <begin position="82"/>
        <end position="104"/>
    </location>
</feature>
<evidence type="ECO:0000313" key="8">
    <source>
        <dbReference type="EMBL" id="MBL0888587.1"/>
    </source>
</evidence>
<feature type="transmembrane region" description="Helical" evidence="6">
    <location>
        <begin position="203"/>
        <end position="222"/>
    </location>
</feature>
<gene>
    <name evidence="8" type="ORF">HGK34_20285</name>
</gene>
<evidence type="ECO:0000256" key="5">
    <source>
        <dbReference type="ARBA" id="ARBA00023136"/>
    </source>
</evidence>
<organism evidence="8 9">
    <name type="scientific">Myceligenerans indicum</name>
    <dbReference type="NCBI Taxonomy" id="2593663"/>
    <lineage>
        <taxon>Bacteria</taxon>
        <taxon>Bacillati</taxon>
        <taxon>Actinomycetota</taxon>
        <taxon>Actinomycetes</taxon>
        <taxon>Micrococcales</taxon>
        <taxon>Promicromonosporaceae</taxon>
        <taxon>Myceligenerans</taxon>
    </lineage>
</organism>
<accession>A0ABS1LSW8</accession>
<feature type="transmembrane region" description="Helical" evidence="6">
    <location>
        <begin position="397"/>
        <end position="416"/>
    </location>
</feature>
<dbReference type="Gene3D" id="1.20.1250.20">
    <property type="entry name" value="MFS general substrate transporter like domains"/>
    <property type="match status" value="1"/>
</dbReference>
<dbReference type="Pfam" id="PF07690">
    <property type="entry name" value="MFS_1"/>
    <property type="match status" value="1"/>
</dbReference>
<feature type="transmembrane region" description="Helical" evidence="6">
    <location>
        <begin position="272"/>
        <end position="296"/>
    </location>
</feature>
<feature type="domain" description="Major facilitator superfamily (MFS) profile" evidence="7">
    <location>
        <begin position="1"/>
        <end position="424"/>
    </location>
</feature>
<feature type="transmembrane region" description="Helical" evidence="6">
    <location>
        <begin position="144"/>
        <end position="163"/>
    </location>
</feature>
<dbReference type="SUPFAM" id="SSF103473">
    <property type="entry name" value="MFS general substrate transporter"/>
    <property type="match status" value="1"/>
</dbReference>
<dbReference type="InterPro" id="IPR036259">
    <property type="entry name" value="MFS_trans_sf"/>
</dbReference>
<evidence type="ECO:0000256" key="6">
    <source>
        <dbReference type="SAM" id="Phobius"/>
    </source>
</evidence>
<dbReference type="PANTHER" id="PTHR42718">
    <property type="entry name" value="MAJOR FACILITATOR SUPERFAMILY MULTIDRUG TRANSPORTER MFSC"/>
    <property type="match status" value="1"/>
</dbReference>
<feature type="transmembrane region" description="Helical" evidence="6">
    <location>
        <begin position="24"/>
        <end position="45"/>
    </location>
</feature>
<evidence type="ECO:0000256" key="4">
    <source>
        <dbReference type="ARBA" id="ARBA00022989"/>
    </source>
</evidence>
<feature type="transmembrane region" description="Helical" evidence="6">
    <location>
        <begin position="116"/>
        <end position="138"/>
    </location>
</feature>
<comment type="caution">
    <text evidence="8">The sequence shown here is derived from an EMBL/GenBank/DDBJ whole genome shotgun (WGS) entry which is preliminary data.</text>
</comment>
<proteinExistence type="predicted"/>
<evidence type="ECO:0000256" key="3">
    <source>
        <dbReference type="ARBA" id="ARBA00022692"/>
    </source>
</evidence>
<feature type="transmembrane region" description="Helical" evidence="6">
    <location>
        <begin position="308"/>
        <end position="326"/>
    </location>
</feature>
<evidence type="ECO:0000313" key="9">
    <source>
        <dbReference type="Proteomes" id="UP000675409"/>
    </source>
</evidence>
<feature type="transmembrane region" description="Helical" evidence="6">
    <location>
        <begin position="175"/>
        <end position="197"/>
    </location>
</feature>
<keyword evidence="9" id="KW-1185">Reference proteome</keyword>
<dbReference type="Proteomes" id="UP000675409">
    <property type="component" value="Unassembled WGS sequence"/>
</dbReference>